<name>A0ABW8D6B8_9GAMM</name>
<evidence type="ECO:0008006" key="5">
    <source>
        <dbReference type="Google" id="ProtNLM"/>
    </source>
</evidence>
<comment type="caution">
    <text evidence="3">The sequence shown here is derived from an EMBL/GenBank/DDBJ whole genome shotgun (WGS) entry which is preliminary data.</text>
</comment>
<dbReference type="EMBL" id="JBGORX010000001">
    <property type="protein sequence ID" value="MFJ1268243.1"/>
    <property type="molecule type" value="Genomic_DNA"/>
</dbReference>
<protein>
    <recommendedName>
        <fullName evidence="5">Chromosome partition protein Smc</fullName>
    </recommendedName>
</protein>
<accession>A0ABW8D6B8</accession>
<dbReference type="Proteomes" id="UP001615550">
    <property type="component" value="Unassembled WGS sequence"/>
</dbReference>
<dbReference type="RefSeq" id="WP_400187056.1">
    <property type="nucleotide sequence ID" value="NZ_JBGORX010000001.1"/>
</dbReference>
<feature type="coiled-coil region" evidence="1">
    <location>
        <begin position="228"/>
        <end position="332"/>
    </location>
</feature>
<evidence type="ECO:0000313" key="4">
    <source>
        <dbReference type="Proteomes" id="UP001615550"/>
    </source>
</evidence>
<proteinExistence type="predicted"/>
<evidence type="ECO:0000256" key="1">
    <source>
        <dbReference type="SAM" id="Coils"/>
    </source>
</evidence>
<reference evidence="3 4" key="1">
    <citation type="submission" date="2024-08" db="EMBL/GenBank/DDBJ databases">
        <title>Draft Genome Sequence of Legionella lytica strain DSB2004, Isolated From a Fire Sprinkler System.</title>
        <authorList>
            <person name="Everhart A.D."/>
            <person name="Kidane D.T."/>
            <person name="Farone A.L."/>
            <person name="Farone M.B."/>
        </authorList>
    </citation>
    <scope>NUCLEOTIDE SEQUENCE [LARGE SCALE GENOMIC DNA]</scope>
    <source>
        <strain evidence="3 4">DSB2004</strain>
    </source>
</reference>
<evidence type="ECO:0000256" key="2">
    <source>
        <dbReference type="SAM" id="MobiDB-lite"/>
    </source>
</evidence>
<sequence length="386" mass="44094">MAHSLNDLITSLATILVRYHDSQGINVCIKETEPTAVKKAARDYAMKLLQLDESDQEFARLNVECTTKYADFKRIDLLTFIKDEIKILRELSLRTTPFLESDDESTHSEFDDYKNKITMLLIDFKGLLITQKENIYEARIKRLNEPTPIKLGLHGMIDSKRMGNIFGMLKSSPLCNSGDLVKVELLDRFNLTELSTTSEIRIVAEHICESHQHALMAAQHKAIIEGMKKQYGEEYSALSSELQDLEVKLKTKEEKLLELQNTLNELQKTREAEAQERKILEAKLSKTEEGLKETEAQLNKTEEALKEAEAKIAEQNLTMEKMQQELKTLKEEKTRRAPTGVLSPFLTGQYPYPQLMYGLNNLNRTMGRPQSNSTSEDPETSATFDL</sequence>
<feature type="region of interest" description="Disordered" evidence="2">
    <location>
        <begin position="363"/>
        <end position="386"/>
    </location>
</feature>
<evidence type="ECO:0000313" key="3">
    <source>
        <dbReference type="EMBL" id="MFJ1268243.1"/>
    </source>
</evidence>
<gene>
    <name evidence="3" type="ORF">ACD661_06720</name>
</gene>
<keyword evidence="4" id="KW-1185">Reference proteome</keyword>
<organism evidence="3 4">
    <name type="scientific">Legionella lytica</name>
    <dbReference type="NCBI Taxonomy" id="96232"/>
    <lineage>
        <taxon>Bacteria</taxon>
        <taxon>Pseudomonadati</taxon>
        <taxon>Pseudomonadota</taxon>
        <taxon>Gammaproteobacteria</taxon>
        <taxon>Legionellales</taxon>
        <taxon>Legionellaceae</taxon>
        <taxon>Legionella</taxon>
    </lineage>
</organism>
<keyword evidence="1" id="KW-0175">Coiled coil</keyword>